<dbReference type="Proteomes" id="UP000653454">
    <property type="component" value="Unassembled WGS sequence"/>
</dbReference>
<accession>A0A8S4GAX8</accession>
<organism evidence="1 2">
    <name type="scientific">Plutella xylostella</name>
    <name type="common">Diamondback moth</name>
    <name type="synonym">Plutella maculipennis</name>
    <dbReference type="NCBI Taxonomy" id="51655"/>
    <lineage>
        <taxon>Eukaryota</taxon>
        <taxon>Metazoa</taxon>
        <taxon>Ecdysozoa</taxon>
        <taxon>Arthropoda</taxon>
        <taxon>Hexapoda</taxon>
        <taxon>Insecta</taxon>
        <taxon>Pterygota</taxon>
        <taxon>Neoptera</taxon>
        <taxon>Endopterygota</taxon>
        <taxon>Lepidoptera</taxon>
        <taxon>Glossata</taxon>
        <taxon>Ditrysia</taxon>
        <taxon>Yponomeutoidea</taxon>
        <taxon>Plutellidae</taxon>
        <taxon>Plutella</taxon>
    </lineage>
</organism>
<keyword evidence="2" id="KW-1185">Reference proteome</keyword>
<protein>
    <submittedName>
        <fullName evidence="1">(diamondback moth) hypothetical protein</fullName>
    </submittedName>
</protein>
<evidence type="ECO:0000313" key="2">
    <source>
        <dbReference type="Proteomes" id="UP000653454"/>
    </source>
</evidence>
<sequence length="63" mass="7619">MLTVHHHHGLRIERHHACQFFLLQHGLIYNTDGSIRRPLFVSRLISSYYILHQTCTELHFIYF</sequence>
<reference evidence="1" key="1">
    <citation type="submission" date="2020-11" db="EMBL/GenBank/DDBJ databases">
        <authorList>
            <person name="Whiteford S."/>
        </authorList>
    </citation>
    <scope>NUCLEOTIDE SEQUENCE</scope>
</reference>
<evidence type="ECO:0000313" key="1">
    <source>
        <dbReference type="EMBL" id="CAG9138175.1"/>
    </source>
</evidence>
<dbReference type="EMBL" id="CAJHNJ030000505">
    <property type="protein sequence ID" value="CAG9138175.1"/>
    <property type="molecule type" value="Genomic_DNA"/>
</dbReference>
<gene>
    <name evidence="1" type="ORF">PLXY2_LOCUS16423</name>
</gene>
<name>A0A8S4GAX8_PLUXY</name>
<dbReference type="AlphaFoldDB" id="A0A8S4GAX8"/>
<proteinExistence type="predicted"/>
<comment type="caution">
    <text evidence="1">The sequence shown here is derived from an EMBL/GenBank/DDBJ whole genome shotgun (WGS) entry which is preliminary data.</text>
</comment>